<comment type="similarity">
    <text evidence="2">Belongs to the CD225/Dispanin family.</text>
</comment>
<dbReference type="AlphaFoldDB" id="A0A8C0M1J7"/>
<protein>
    <submittedName>
        <fullName evidence="8">Uncharacterized protein</fullName>
    </submittedName>
</protein>
<dbReference type="Ensembl" id="ENSCAFT00030000905.1">
    <property type="protein sequence ID" value="ENSCAFP00030000781.1"/>
    <property type="gene ID" value="ENSCAFG00030000545.1"/>
</dbReference>
<evidence type="ECO:0000256" key="1">
    <source>
        <dbReference type="ARBA" id="ARBA00004370"/>
    </source>
</evidence>
<evidence type="ECO:0000313" key="10">
    <source>
        <dbReference type="Proteomes" id="UP000694429"/>
    </source>
</evidence>
<evidence type="ECO:0000256" key="2">
    <source>
        <dbReference type="ARBA" id="ARBA00006843"/>
    </source>
</evidence>
<name>A0A8C0M1J7_CANLF</name>
<dbReference type="PANTHER" id="PTHR13999:SF4">
    <property type="entry name" value="INTERFERON-INDUCED TRANSMEMBRANE PROTEIN 3"/>
    <property type="match status" value="1"/>
</dbReference>
<sequence length="151" mass="17244">LYFLLQAIIRYTSALLPWYLHRGPPTYEMLKEEHEVAVLEALQSSTPAMPDHIFWSLFNTIFLNWCCLGFAAFAYSVKSRGRKLVGDMTKTQTYVSTSKCLNIWALGLAHIFLLLLIISLLVLKTYGHHLSFLLLLGILQGFVQYLANVFT</sequence>
<keyword evidence="5 6" id="KW-0472">Membrane</keyword>
<dbReference type="PANTHER" id="PTHR13999">
    <property type="entry name" value="INTERFERON INDUCIBLE TRANSMEMBRANE PROTEIN"/>
    <property type="match status" value="1"/>
</dbReference>
<dbReference type="GO" id="GO:0016020">
    <property type="term" value="C:membrane"/>
    <property type="evidence" value="ECO:0007669"/>
    <property type="project" value="UniProtKB-SubCell"/>
</dbReference>
<evidence type="ECO:0000313" key="9">
    <source>
        <dbReference type="Proteomes" id="UP000002254"/>
    </source>
</evidence>
<dbReference type="InterPro" id="IPR007593">
    <property type="entry name" value="CD225/Dispanin_fam"/>
</dbReference>
<feature type="transmembrane region" description="Helical" evidence="6">
    <location>
        <begin position="53"/>
        <end position="75"/>
    </location>
</feature>
<evidence type="ECO:0000313" key="8">
    <source>
        <dbReference type="Ensembl" id="ENSCAFP00030000781.1"/>
    </source>
</evidence>
<reference evidence="8" key="2">
    <citation type="submission" date="2019-03" db="EMBL/GenBank/DDBJ databases">
        <authorList>
            <person name="Warren W.C."/>
            <person name="Johnson G.S."/>
        </authorList>
    </citation>
    <scope>NUCLEOTIDE SEQUENCE [LARGE SCALE GENOMIC DNA]</scope>
    <source>
        <strain evidence="8">Basenji</strain>
    </source>
</reference>
<evidence type="ECO:0000256" key="4">
    <source>
        <dbReference type="ARBA" id="ARBA00022989"/>
    </source>
</evidence>
<evidence type="ECO:0000256" key="5">
    <source>
        <dbReference type="ARBA" id="ARBA00023136"/>
    </source>
</evidence>
<reference evidence="7 9" key="1">
    <citation type="journal article" date="2005" name="Nature">
        <title>Genome sequence, comparative analysis and haplotype structure of the domestic dog.</title>
        <authorList>
            <consortium name="Broad Sequencing Platform"/>
            <person name="Lindblad-Toh K."/>
            <person name="Wade C.M."/>
            <person name="Mikkelsen T.S."/>
            <person name="Karlsson E.K."/>
            <person name="Jaffe D.B."/>
            <person name="Kamal M."/>
            <person name="Clamp M."/>
            <person name="Chang J.L."/>
            <person name="Kulbokas E.J. III"/>
            <person name="Zody M.C."/>
            <person name="Mauceli E."/>
            <person name="Xie X."/>
            <person name="Breen M."/>
            <person name="Wayne R.K."/>
            <person name="Ostrander E.A."/>
            <person name="Ponting C.P."/>
            <person name="Galibert F."/>
            <person name="Smith D.R."/>
            <person name="DeJong P.J."/>
            <person name="Kirkness E."/>
            <person name="Alvarez P."/>
            <person name="Biagi T."/>
            <person name="Brockman W."/>
            <person name="Butler J."/>
            <person name="Chin C.W."/>
            <person name="Cook A."/>
            <person name="Cuff J."/>
            <person name="Daly M.J."/>
            <person name="DeCaprio D."/>
            <person name="Gnerre S."/>
            <person name="Grabherr M."/>
            <person name="Kellis M."/>
            <person name="Kleber M."/>
            <person name="Bardeleben C."/>
            <person name="Goodstadt L."/>
            <person name="Heger A."/>
            <person name="Hitte C."/>
            <person name="Kim L."/>
            <person name="Koepfli K.P."/>
            <person name="Parker H.G."/>
            <person name="Pollinger J.P."/>
            <person name="Searle S.M."/>
            <person name="Sutter N.B."/>
            <person name="Thomas R."/>
            <person name="Webber C."/>
            <person name="Baldwin J."/>
            <person name="Abebe A."/>
            <person name="Abouelleil A."/>
            <person name="Aftuck L."/>
            <person name="Ait-Zahra M."/>
            <person name="Aldredge T."/>
            <person name="Allen N."/>
            <person name="An P."/>
            <person name="Anderson S."/>
            <person name="Antoine C."/>
            <person name="Arachchi H."/>
            <person name="Aslam A."/>
            <person name="Ayotte L."/>
            <person name="Bachantsang P."/>
            <person name="Barry A."/>
            <person name="Bayul T."/>
            <person name="Benamara M."/>
            <person name="Berlin A."/>
            <person name="Bessette D."/>
            <person name="Blitshteyn B."/>
            <person name="Bloom T."/>
            <person name="Blye J."/>
            <person name="Boguslavskiy L."/>
            <person name="Bonnet C."/>
            <person name="Boukhgalter B."/>
            <person name="Brown A."/>
            <person name="Cahill P."/>
            <person name="Calixte N."/>
            <person name="Camarata J."/>
            <person name="Cheshatsang Y."/>
            <person name="Chu J."/>
            <person name="Citroen M."/>
            <person name="Collymore A."/>
            <person name="Cooke P."/>
            <person name="Dawoe T."/>
            <person name="Daza R."/>
            <person name="Decktor K."/>
            <person name="DeGray S."/>
            <person name="Dhargay N."/>
            <person name="Dooley K."/>
            <person name="Dooley K."/>
            <person name="Dorje P."/>
            <person name="Dorjee K."/>
            <person name="Dorris L."/>
            <person name="Duffey N."/>
            <person name="Dupes A."/>
            <person name="Egbiremolen O."/>
            <person name="Elong R."/>
            <person name="Falk J."/>
            <person name="Farina A."/>
            <person name="Faro S."/>
            <person name="Ferguson D."/>
            <person name="Ferreira P."/>
            <person name="Fisher S."/>
            <person name="FitzGerald M."/>
            <person name="Foley K."/>
            <person name="Foley C."/>
            <person name="Franke A."/>
            <person name="Friedrich D."/>
            <person name="Gage D."/>
            <person name="Garber M."/>
            <person name="Gearin G."/>
            <person name="Giannoukos G."/>
            <person name="Goode T."/>
            <person name="Goyette A."/>
            <person name="Graham J."/>
            <person name="Grandbois E."/>
            <person name="Gyaltsen K."/>
            <person name="Hafez N."/>
            <person name="Hagopian D."/>
            <person name="Hagos B."/>
            <person name="Hall J."/>
            <person name="Healy C."/>
            <person name="Hegarty R."/>
            <person name="Honan T."/>
            <person name="Horn A."/>
            <person name="Houde N."/>
            <person name="Hughes L."/>
            <person name="Hunnicutt L."/>
            <person name="Husby M."/>
            <person name="Jester B."/>
            <person name="Jones C."/>
            <person name="Kamat A."/>
            <person name="Kanga B."/>
            <person name="Kells C."/>
            <person name="Khazanovich D."/>
            <person name="Kieu A.C."/>
            <person name="Kisner P."/>
            <person name="Kumar M."/>
            <person name="Lance K."/>
            <person name="Landers T."/>
            <person name="Lara M."/>
            <person name="Lee W."/>
            <person name="Leger J.P."/>
            <person name="Lennon N."/>
            <person name="Leuper L."/>
            <person name="LeVine S."/>
            <person name="Liu J."/>
            <person name="Liu X."/>
            <person name="Lokyitsang Y."/>
            <person name="Lokyitsang T."/>
            <person name="Lui A."/>
            <person name="Macdonald J."/>
            <person name="Major J."/>
            <person name="Marabella R."/>
            <person name="Maru K."/>
            <person name="Matthews C."/>
            <person name="McDonough S."/>
            <person name="Mehta T."/>
            <person name="Meldrim J."/>
            <person name="Melnikov A."/>
            <person name="Meneus L."/>
            <person name="Mihalev A."/>
            <person name="Mihova T."/>
            <person name="Miller K."/>
            <person name="Mittelman R."/>
            <person name="Mlenga V."/>
            <person name="Mulrain L."/>
            <person name="Munson G."/>
            <person name="Navidi A."/>
            <person name="Naylor J."/>
            <person name="Nguyen T."/>
            <person name="Nguyen N."/>
            <person name="Nguyen C."/>
            <person name="Nguyen T."/>
            <person name="Nicol R."/>
            <person name="Norbu N."/>
            <person name="Norbu C."/>
            <person name="Novod N."/>
            <person name="Nyima T."/>
            <person name="Olandt P."/>
            <person name="O'Neill B."/>
            <person name="O'Neill K."/>
            <person name="Osman S."/>
            <person name="Oyono L."/>
            <person name="Patti C."/>
            <person name="Perrin D."/>
            <person name="Phunkhang P."/>
            <person name="Pierre F."/>
            <person name="Priest M."/>
            <person name="Rachupka A."/>
            <person name="Raghuraman S."/>
            <person name="Rameau R."/>
            <person name="Ray V."/>
            <person name="Raymond C."/>
            <person name="Rege F."/>
            <person name="Rise C."/>
            <person name="Rogers J."/>
            <person name="Rogov P."/>
            <person name="Sahalie J."/>
            <person name="Settipalli S."/>
            <person name="Sharpe T."/>
            <person name="Shea T."/>
            <person name="Sheehan M."/>
            <person name="Sherpa N."/>
            <person name="Shi J."/>
            <person name="Shih D."/>
            <person name="Sloan J."/>
            <person name="Smith C."/>
            <person name="Sparrow T."/>
            <person name="Stalker J."/>
            <person name="Stange-Thomann N."/>
            <person name="Stavropoulos S."/>
            <person name="Stone C."/>
            <person name="Stone S."/>
            <person name="Sykes S."/>
            <person name="Tchuinga P."/>
            <person name="Tenzing P."/>
            <person name="Tesfaye S."/>
            <person name="Thoulutsang D."/>
            <person name="Thoulutsang Y."/>
            <person name="Topham K."/>
            <person name="Topping I."/>
            <person name="Tsamla T."/>
            <person name="Vassiliev H."/>
            <person name="Venkataraman V."/>
            <person name="Vo A."/>
            <person name="Wangchuk T."/>
            <person name="Wangdi T."/>
            <person name="Weiand M."/>
            <person name="Wilkinson J."/>
            <person name="Wilson A."/>
            <person name="Yadav S."/>
            <person name="Yang S."/>
            <person name="Yang X."/>
            <person name="Young G."/>
            <person name="Yu Q."/>
            <person name="Zainoun J."/>
            <person name="Zembek L."/>
            <person name="Zimmer A."/>
            <person name="Lander E.S."/>
        </authorList>
    </citation>
    <scope>NUCLEOTIDE SEQUENCE [LARGE SCALE GENOMIC DNA]</scope>
    <source>
        <strain evidence="7">Boxer</strain>
    </source>
</reference>
<evidence type="ECO:0000256" key="3">
    <source>
        <dbReference type="ARBA" id="ARBA00022692"/>
    </source>
</evidence>
<dbReference type="Proteomes" id="UP000694429">
    <property type="component" value="Chromosome 5"/>
</dbReference>
<evidence type="ECO:0000313" key="7">
    <source>
        <dbReference type="Ensembl" id="ENSCAFP00000059302.1"/>
    </source>
</evidence>
<dbReference type="Ensembl" id="ENSCAFT00000085926.2">
    <property type="protein sequence ID" value="ENSCAFP00000059302.1"/>
    <property type="gene ID" value="ENSCAFG00000046118.2"/>
</dbReference>
<keyword evidence="4 6" id="KW-1133">Transmembrane helix</keyword>
<proteinExistence type="inferred from homology"/>
<accession>A0A8C0M1J7</accession>
<dbReference type="OrthoDB" id="9906841at2759"/>
<feature type="transmembrane region" description="Helical" evidence="6">
    <location>
        <begin position="129"/>
        <end position="147"/>
    </location>
</feature>
<evidence type="ECO:0000256" key="6">
    <source>
        <dbReference type="SAM" id="Phobius"/>
    </source>
</evidence>
<dbReference type="Proteomes" id="UP000002254">
    <property type="component" value="Chromosome 5"/>
</dbReference>
<dbReference type="InterPro" id="IPR051517">
    <property type="entry name" value="IFITM_antiviral_protein"/>
</dbReference>
<dbReference type="Pfam" id="PF04505">
    <property type="entry name" value="CD225"/>
    <property type="match status" value="1"/>
</dbReference>
<organism evidence="8 10">
    <name type="scientific">Canis lupus familiaris</name>
    <name type="common">Dog</name>
    <name type="synonym">Canis familiaris</name>
    <dbReference type="NCBI Taxonomy" id="9615"/>
    <lineage>
        <taxon>Eukaryota</taxon>
        <taxon>Metazoa</taxon>
        <taxon>Chordata</taxon>
        <taxon>Craniata</taxon>
        <taxon>Vertebrata</taxon>
        <taxon>Euteleostomi</taxon>
        <taxon>Mammalia</taxon>
        <taxon>Eutheria</taxon>
        <taxon>Laurasiatheria</taxon>
        <taxon>Carnivora</taxon>
        <taxon>Caniformia</taxon>
        <taxon>Canidae</taxon>
        <taxon>Canis</taxon>
    </lineage>
</organism>
<feature type="transmembrane region" description="Helical" evidence="6">
    <location>
        <begin position="100"/>
        <end position="123"/>
    </location>
</feature>
<keyword evidence="3 6" id="KW-0812">Transmembrane</keyword>
<reference evidence="8" key="3">
    <citation type="submission" date="2025-05" db="UniProtKB">
        <authorList>
            <consortium name="Ensembl"/>
        </authorList>
    </citation>
    <scope>IDENTIFICATION</scope>
</reference>
<comment type="subcellular location">
    <subcellularLocation>
        <location evidence="1">Membrane</location>
    </subcellularLocation>
</comment>